<protein>
    <submittedName>
        <fullName evidence="1">Uncharacterized protein</fullName>
    </submittedName>
</protein>
<sequence length="219" mass="23196">MSPALAALAGTYDGNCAPIGGGDEKKSPPIWPFTLAADGKISAPAGAYELGLSGAIMMVRQQAPDGGAANFSAAIKTDTLMVSVEEDKDRSAGMLRINEDAAKCSNSKPSGLYRQSIYARYAKVLDAKMPLTCTSPPGVDSVRVDYALANGVIQAGEERVDLNNLRMETLNVVPGDKFNFIATTFNGEQVAIDLDAQGRMTQFGIMRIGGKSLNCVRNR</sequence>
<keyword evidence="2" id="KW-1185">Reference proteome</keyword>
<proteinExistence type="predicted"/>
<gene>
    <name evidence="1" type="ORF">INH39_24045</name>
</gene>
<evidence type="ECO:0000313" key="1">
    <source>
        <dbReference type="EMBL" id="UOD28501.1"/>
    </source>
</evidence>
<dbReference type="RefSeq" id="WP_243489655.1">
    <property type="nucleotide sequence ID" value="NZ_CP063361.1"/>
</dbReference>
<accession>A0ABY4A1B8</accession>
<reference evidence="1 2" key="1">
    <citation type="submission" date="2020-10" db="EMBL/GenBank/DDBJ databases">
        <title>Genome analysis of Massilia species.</title>
        <authorList>
            <person name="Jung D.-H."/>
        </authorList>
    </citation>
    <scope>NUCLEOTIDE SEQUENCE [LARGE SCALE GENOMIC DNA]</scope>
    <source>
        <strain evidence="2">sipir</strain>
    </source>
</reference>
<name>A0ABY4A1B8_9BURK</name>
<evidence type="ECO:0000313" key="2">
    <source>
        <dbReference type="Proteomes" id="UP000831532"/>
    </source>
</evidence>
<organism evidence="1 2">
    <name type="scientific">Massilia violaceinigra</name>
    <dbReference type="NCBI Taxonomy" id="2045208"/>
    <lineage>
        <taxon>Bacteria</taxon>
        <taxon>Pseudomonadati</taxon>
        <taxon>Pseudomonadota</taxon>
        <taxon>Betaproteobacteria</taxon>
        <taxon>Burkholderiales</taxon>
        <taxon>Oxalobacteraceae</taxon>
        <taxon>Telluria group</taxon>
        <taxon>Massilia</taxon>
    </lineage>
</organism>
<dbReference type="Proteomes" id="UP000831532">
    <property type="component" value="Chromosome"/>
</dbReference>
<dbReference type="EMBL" id="CP063361">
    <property type="protein sequence ID" value="UOD28501.1"/>
    <property type="molecule type" value="Genomic_DNA"/>
</dbReference>